<protein>
    <submittedName>
        <fullName evidence="2">Uncharacterized protein</fullName>
    </submittedName>
</protein>
<name>A0A3N4HL29_ASCIM</name>
<dbReference type="AlphaFoldDB" id="A0A3N4HL29"/>
<accession>A0A3N4HL29</accession>
<feature type="compositionally biased region" description="Basic and acidic residues" evidence="1">
    <location>
        <begin position="22"/>
        <end position="33"/>
    </location>
</feature>
<reference evidence="2 3" key="1">
    <citation type="journal article" date="2018" name="Nat. Ecol. Evol.">
        <title>Pezizomycetes genomes reveal the molecular basis of ectomycorrhizal truffle lifestyle.</title>
        <authorList>
            <person name="Murat C."/>
            <person name="Payen T."/>
            <person name="Noel B."/>
            <person name="Kuo A."/>
            <person name="Morin E."/>
            <person name="Chen J."/>
            <person name="Kohler A."/>
            <person name="Krizsan K."/>
            <person name="Balestrini R."/>
            <person name="Da Silva C."/>
            <person name="Montanini B."/>
            <person name="Hainaut M."/>
            <person name="Levati E."/>
            <person name="Barry K.W."/>
            <person name="Belfiori B."/>
            <person name="Cichocki N."/>
            <person name="Clum A."/>
            <person name="Dockter R.B."/>
            <person name="Fauchery L."/>
            <person name="Guy J."/>
            <person name="Iotti M."/>
            <person name="Le Tacon F."/>
            <person name="Lindquist E.A."/>
            <person name="Lipzen A."/>
            <person name="Malagnac F."/>
            <person name="Mello A."/>
            <person name="Molinier V."/>
            <person name="Miyauchi S."/>
            <person name="Poulain J."/>
            <person name="Riccioni C."/>
            <person name="Rubini A."/>
            <person name="Sitrit Y."/>
            <person name="Splivallo R."/>
            <person name="Traeger S."/>
            <person name="Wang M."/>
            <person name="Zifcakova L."/>
            <person name="Wipf D."/>
            <person name="Zambonelli A."/>
            <person name="Paolocci F."/>
            <person name="Nowrousian M."/>
            <person name="Ottonello S."/>
            <person name="Baldrian P."/>
            <person name="Spatafora J.W."/>
            <person name="Henrissat B."/>
            <person name="Nagy L.G."/>
            <person name="Aury J.M."/>
            <person name="Wincker P."/>
            <person name="Grigoriev I.V."/>
            <person name="Bonfante P."/>
            <person name="Martin F.M."/>
        </authorList>
    </citation>
    <scope>NUCLEOTIDE SEQUENCE [LARGE SCALE GENOMIC DNA]</scope>
    <source>
        <strain evidence="2 3">RN42</strain>
    </source>
</reference>
<evidence type="ECO:0000313" key="3">
    <source>
        <dbReference type="Proteomes" id="UP000275078"/>
    </source>
</evidence>
<proteinExistence type="predicted"/>
<evidence type="ECO:0000256" key="1">
    <source>
        <dbReference type="SAM" id="MobiDB-lite"/>
    </source>
</evidence>
<gene>
    <name evidence="2" type="ORF">BJ508DRAFT_313310</name>
</gene>
<evidence type="ECO:0000313" key="2">
    <source>
        <dbReference type="EMBL" id="RPA73957.1"/>
    </source>
</evidence>
<feature type="region of interest" description="Disordered" evidence="1">
    <location>
        <begin position="1"/>
        <end position="39"/>
    </location>
</feature>
<organism evidence="2 3">
    <name type="scientific">Ascobolus immersus RN42</name>
    <dbReference type="NCBI Taxonomy" id="1160509"/>
    <lineage>
        <taxon>Eukaryota</taxon>
        <taxon>Fungi</taxon>
        <taxon>Dikarya</taxon>
        <taxon>Ascomycota</taxon>
        <taxon>Pezizomycotina</taxon>
        <taxon>Pezizomycetes</taxon>
        <taxon>Pezizales</taxon>
        <taxon>Ascobolaceae</taxon>
        <taxon>Ascobolus</taxon>
    </lineage>
</organism>
<sequence length="302" mass="34982">MAVPMDDDLFHTRPFHSRGPPKNHESEDGDSRSSRRPVSKVSLLGYPRVSPGDPVKTLHGFCNPLLCSVLFETTWFLRVVYHALCCEQLWWRYHFDGIESAPHPRSWIEISKLLDKVLRIPHSRVTYPHRSRFNFQPPPVLASSFRPSELRMIEWIHYSFVRPFLRRFLDIAPSRIPGFINNRQSRPGPSVNGLEQARVQRALWDLLTDFKHFTGSTRVSAADSDILSPRITCGYLDLLYRENVFSLIGRNVRNRSFASKRTRTTFSKRTQLLQWCSQQGYCRTNSGRCRHPLSLSSLGKSI</sequence>
<keyword evidence="3" id="KW-1185">Reference proteome</keyword>
<dbReference type="Proteomes" id="UP000275078">
    <property type="component" value="Unassembled WGS sequence"/>
</dbReference>
<dbReference type="EMBL" id="ML119805">
    <property type="protein sequence ID" value="RPA73957.1"/>
    <property type="molecule type" value="Genomic_DNA"/>
</dbReference>